<proteinExistence type="predicted"/>
<accession>A0A1Z5SV46</accession>
<dbReference type="AlphaFoldDB" id="A0A1Z5SV46"/>
<dbReference type="EMBL" id="MUNK01000233">
    <property type="protein sequence ID" value="OTA24705.1"/>
    <property type="molecule type" value="Genomic_DNA"/>
</dbReference>
<feature type="region of interest" description="Disordered" evidence="1">
    <location>
        <begin position="138"/>
        <end position="308"/>
    </location>
</feature>
<dbReference type="Proteomes" id="UP000194280">
    <property type="component" value="Unassembled WGS sequence"/>
</dbReference>
<feature type="compositionally biased region" description="Low complexity" evidence="1">
    <location>
        <begin position="230"/>
        <end position="243"/>
    </location>
</feature>
<dbReference type="InParanoid" id="A0A1Z5SV46"/>
<feature type="compositionally biased region" description="Polar residues" evidence="1">
    <location>
        <begin position="521"/>
        <end position="532"/>
    </location>
</feature>
<feature type="compositionally biased region" description="Polar residues" evidence="1">
    <location>
        <begin position="45"/>
        <end position="60"/>
    </location>
</feature>
<evidence type="ECO:0000256" key="1">
    <source>
        <dbReference type="SAM" id="MobiDB-lite"/>
    </source>
</evidence>
<name>A0A1Z5SV46_HORWE</name>
<organism evidence="2 3">
    <name type="scientific">Hortaea werneckii EXF-2000</name>
    <dbReference type="NCBI Taxonomy" id="1157616"/>
    <lineage>
        <taxon>Eukaryota</taxon>
        <taxon>Fungi</taxon>
        <taxon>Dikarya</taxon>
        <taxon>Ascomycota</taxon>
        <taxon>Pezizomycotina</taxon>
        <taxon>Dothideomycetes</taxon>
        <taxon>Dothideomycetidae</taxon>
        <taxon>Mycosphaerellales</taxon>
        <taxon>Teratosphaeriaceae</taxon>
        <taxon>Hortaea</taxon>
    </lineage>
</organism>
<feature type="region of interest" description="Disordered" evidence="1">
    <location>
        <begin position="25"/>
        <end position="69"/>
    </location>
</feature>
<dbReference type="STRING" id="1157616.A0A1Z5SV46"/>
<evidence type="ECO:0000313" key="3">
    <source>
        <dbReference type="Proteomes" id="UP000194280"/>
    </source>
</evidence>
<dbReference type="VEuPathDB" id="FungiDB:BTJ68_11072"/>
<comment type="caution">
    <text evidence="2">The sequence shown here is derived from an EMBL/GenBank/DDBJ whole genome shotgun (WGS) entry which is preliminary data.</text>
</comment>
<reference evidence="2 3" key="1">
    <citation type="submission" date="2017-01" db="EMBL/GenBank/DDBJ databases">
        <title>The recent genome duplication of the halophilic yeast Hortaea werneckii: insights from long-read sequencing.</title>
        <authorList>
            <person name="Sinha S."/>
            <person name="Flibotte S."/>
            <person name="Neira M."/>
            <person name="Lenassi M."/>
            <person name="Gostincar C."/>
            <person name="Stajich J.E."/>
            <person name="Nislow C.E."/>
        </authorList>
    </citation>
    <scope>NUCLEOTIDE SEQUENCE [LARGE SCALE GENOMIC DNA]</scope>
    <source>
        <strain evidence="2 3">EXF-2000</strain>
    </source>
</reference>
<feature type="compositionally biased region" description="Basic and acidic residues" evidence="1">
    <location>
        <begin position="145"/>
        <end position="154"/>
    </location>
</feature>
<feature type="compositionally biased region" description="Polar residues" evidence="1">
    <location>
        <begin position="261"/>
        <end position="273"/>
    </location>
</feature>
<dbReference type="OrthoDB" id="5372553at2759"/>
<feature type="region of interest" description="Disordered" evidence="1">
    <location>
        <begin position="574"/>
        <end position="595"/>
    </location>
</feature>
<sequence length="611" mass="65986">MDYSAAAAQMMADLGLDRRHMISTTDGDALGPTVRPDSGRAGVSNHANTARTARISTAGSSEGGDVSARNAWNNTANFERDDVAEQLEGHGGGQSHRAALSRKLRSGAQYDAQDEEIDLRYGEERKLFLRDKRNNYVASATPRKSKQERFRELPRGSSTPRIVPNASSSSGSRARERGRVVSAPQNPNRARSPRSFGTVRFEPSRKQSDQLSASMSPGKQAAAMLRERSTATSTTSSLGAETTIHQPAPNPNAVRNPLPGQFNTATEASSNTEVARIRANPFDGPSQTSTGLPRNGDGAHSQVSDLRKHSFHDQLKYTRMAEYHVANPGPAADAYRKRSADRESYFLVAEKSLIKQAFYYAKNVQSQETQEYLKDNKSRQWMIDEAVKARDFVERDALAEMDAYHADHPHLVPFGKAAKVYFKPKFQSSAGLPQQSTSAVESDRNGGATASTALAPNVAKGSSPIPMTNMWEMRNSTETDALSSSNDSVIFAPGSEDATSAASSQTVVARPEPAETAAASDAQQNSTSSIASRSGCEHIENVDTAIAQPKDTGITPEFLISEMESFVARLSAMASSTSARSERNGAGASATERKLEGIRMVEDGLWVSDDE</sequence>
<keyword evidence="3" id="KW-1185">Reference proteome</keyword>
<protein>
    <submittedName>
        <fullName evidence="2">Uncharacterized protein</fullName>
    </submittedName>
</protein>
<feature type="compositionally biased region" description="Low complexity" evidence="1">
    <location>
        <begin position="498"/>
        <end position="509"/>
    </location>
</feature>
<evidence type="ECO:0000313" key="2">
    <source>
        <dbReference type="EMBL" id="OTA24705.1"/>
    </source>
</evidence>
<feature type="compositionally biased region" description="Polar residues" evidence="1">
    <location>
        <begin position="429"/>
        <end position="440"/>
    </location>
</feature>
<gene>
    <name evidence="2" type="ORF">BTJ68_11072</name>
</gene>
<feature type="region of interest" description="Disordered" evidence="1">
    <location>
        <begin position="429"/>
        <end position="535"/>
    </location>
</feature>
<feature type="compositionally biased region" description="Polar residues" evidence="1">
    <location>
        <begin position="474"/>
        <end position="488"/>
    </location>
</feature>